<gene>
    <name evidence="2" type="ORF">GCM10010211_37900</name>
</gene>
<protein>
    <submittedName>
        <fullName evidence="2">Uncharacterized protein</fullName>
    </submittedName>
</protein>
<reference evidence="3" key="1">
    <citation type="journal article" date="2019" name="Int. J. Syst. Evol. Microbiol.">
        <title>The Global Catalogue of Microorganisms (GCM) 10K type strain sequencing project: providing services to taxonomists for standard genome sequencing and annotation.</title>
        <authorList>
            <consortium name="The Broad Institute Genomics Platform"/>
            <consortium name="The Broad Institute Genome Sequencing Center for Infectious Disease"/>
            <person name="Wu L."/>
            <person name="Ma J."/>
        </authorList>
    </citation>
    <scope>NUCLEOTIDE SEQUENCE [LARGE SCALE GENOMIC DNA]</scope>
    <source>
        <strain evidence="3">JCM 3399</strain>
    </source>
</reference>
<evidence type="ECO:0000256" key="1">
    <source>
        <dbReference type="SAM" id="MobiDB-lite"/>
    </source>
</evidence>
<name>A0ABQ2V776_9ACTN</name>
<dbReference type="Proteomes" id="UP000654471">
    <property type="component" value="Unassembled WGS sequence"/>
</dbReference>
<organism evidence="2 3">
    <name type="scientific">Streptomyces albospinus</name>
    <dbReference type="NCBI Taxonomy" id="285515"/>
    <lineage>
        <taxon>Bacteria</taxon>
        <taxon>Bacillati</taxon>
        <taxon>Actinomycetota</taxon>
        <taxon>Actinomycetes</taxon>
        <taxon>Kitasatosporales</taxon>
        <taxon>Streptomycetaceae</taxon>
        <taxon>Streptomyces</taxon>
    </lineage>
</organism>
<keyword evidence="3" id="KW-1185">Reference proteome</keyword>
<sequence length="62" mass="6447">MPPSMTPTFPTVATSTSGPAGSTPRCGSARRTPVPVLLGARLDGTEELIALAERLQESTDSY</sequence>
<feature type="region of interest" description="Disordered" evidence="1">
    <location>
        <begin position="1"/>
        <end position="31"/>
    </location>
</feature>
<accession>A0ABQ2V776</accession>
<proteinExistence type="predicted"/>
<feature type="compositionally biased region" description="Polar residues" evidence="1">
    <location>
        <begin position="1"/>
        <end position="20"/>
    </location>
</feature>
<evidence type="ECO:0000313" key="3">
    <source>
        <dbReference type="Proteomes" id="UP000654471"/>
    </source>
</evidence>
<evidence type="ECO:0000313" key="2">
    <source>
        <dbReference type="EMBL" id="GGU68872.1"/>
    </source>
</evidence>
<comment type="caution">
    <text evidence="2">The sequence shown here is derived from an EMBL/GenBank/DDBJ whole genome shotgun (WGS) entry which is preliminary data.</text>
</comment>
<dbReference type="EMBL" id="BMRP01000012">
    <property type="protein sequence ID" value="GGU68872.1"/>
    <property type="molecule type" value="Genomic_DNA"/>
</dbReference>